<feature type="binding site" evidence="8">
    <location>
        <position position="143"/>
    </location>
    <ligand>
        <name>substrate</name>
    </ligand>
</feature>
<dbReference type="InterPro" id="IPR009003">
    <property type="entry name" value="Peptidase_S1_PA"/>
</dbReference>
<feature type="active site" description="Charge relay system" evidence="7">
    <location>
        <position position="113"/>
    </location>
</feature>
<organism evidence="11 12">
    <name type="scientific">Psychrosphaera saromensis</name>
    <dbReference type="NCBI Taxonomy" id="716813"/>
    <lineage>
        <taxon>Bacteria</taxon>
        <taxon>Pseudomonadati</taxon>
        <taxon>Pseudomonadota</taxon>
        <taxon>Gammaproteobacteria</taxon>
        <taxon>Alteromonadales</taxon>
        <taxon>Pseudoalteromonadaceae</taxon>
        <taxon>Psychrosphaera</taxon>
    </lineage>
</organism>
<dbReference type="Gene3D" id="2.40.10.120">
    <property type="match status" value="1"/>
</dbReference>
<gene>
    <name evidence="11" type="ORF">BTO11_05795</name>
</gene>
<evidence type="ECO:0000313" key="12">
    <source>
        <dbReference type="Proteomes" id="UP000239007"/>
    </source>
</evidence>
<dbReference type="OrthoDB" id="9758917at2"/>
<evidence type="ECO:0000256" key="2">
    <source>
        <dbReference type="ARBA" id="ARBA00022670"/>
    </source>
</evidence>
<dbReference type="Proteomes" id="UP000239007">
    <property type="component" value="Unassembled WGS sequence"/>
</dbReference>
<dbReference type="Gene3D" id="2.30.42.10">
    <property type="match status" value="2"/>
</dbReference>
<evidence type="ECO:0000256" key="1">
    <source>
        <dbReference type="ARBA" id="ARBA00010541"/>
    </source>
</evidence>
<feature type="signal peptide" evidence="9">
    <location>
        <begin position="1"/>
        <end position="31"/>
    </location>
</feature>
<keyword evidence="5" id="KW-0378">Hydrolase</keyword>
<dbReference type="PANTHER" id="PTHR22939">
    <property type="entry name" value="SERINE PROTEASE FAMILY S1C HTRA-RELATED"/>
    <property type="match status" value="1"/>
</dbReference>
<dbReference type="SUPFAM" id="SSF50156">
    <property type="entry name" value="PDZ domain-like"/>
    <property type="match status" value="2"/>
</dbReference>
<dbReference type="InterPro" id="IPR011782">
    <property type="entry name" value="Pept_S1C_Do"/>
</dbReference>
<evidence type="ECO:0000313" key="11">
    <source>
        <dbReference type="EMBL" id="PQJ53228.1"/>
    </source>
</evidence>
<dbReference type="NCBIfam" id="TIGR02037">
    <property type="entry name" value="degP_htrA_DO"/>
    <property type="match status" value="1"/>
</dbReference>
<evidence type="ECO:0000256" key="8">
    <source>
        <dbReference type="PIRSR" id="PIRSR611782-2"/>
    </source>
</evidence>
<protein>
    <submittedName>
        <fullName evidence="11">Serine endoprotease DegQ</fullName>
    </submittedName>
</protein>
<keyword evidence="3 9" id="KW-0732">Signal</keyword>
<keyword evidence="12" id="KW-1185">Reference proteome</keyword>
<evidence type="ECO:0000256" key="3">
    <source>
        <dbReference type="ARBA" id="ARBA00022729"/>
    </source>
</evidence>
<evidence type="ECO:0000256" key="9">
    <source>
        <dbReference type="SAM" id="SignalP"/>
    </source>
</evidence>
<feature type="binding site" evidence="8">
    <location>
        <position position="62"/>
    </location>
    <ligand>
        <name>substrate</name>
    </ligand>
</feature>
<keyword evidence="6" id="KW-0720">Serine protease</keyword>
<dbReference type="GO" id="GO:0004252">
    <property type="term" value="F:serine-type endopeptidase activity"/>
    <property type="evidence" value="ECO:0007669"/>
    <property type="project" value="InterPro"/>
</dbReference>
<dbReference type="InterPro" id="IPR001478">
    <property type="entry name" value="PDZ"/>
</dbReference>
<dbReference type="Pfam" id="PF13180">
    <property type="entry name" value="PDZ_2"/>
    <property type="match status" value="1"/>
</dbReference>
<comment type="caution">
    <text evidence="11">The sequence shown here is derived from an EMBL/GenBank/DDBJ whole genome shotgun (WGS) entry which is preliminary data.</text>
</comment>
<dbReference type="PRINTS" id="PR00834">
    <property type="entry name" value="PROTEASES2C"/>
</dbReference>
<feature type="binding site" evidence="8">
    <location>
        <begin position="217"/>
        <end position="219"/>
    </location>
    <ligand>
        <name>substrate</name>
    </ligand>
</feature>
<dbReference type="SMART" id="SM00228">
    <property type="entry name" value="PDZ"/>
    <property type="match status" value="2"/>
</dbReference>
<sequence>MTVSVKSQIIKLTAISAFVIATLAISPNANAAFPFSSTKQEVPSLAPMLDRVTPAVVTVAVEGNKEIKTNVDPFQYFFGNRNNTPRTQERPFKGMGSGVIIDKDKGYIVTNYHVINDANKIMIKLKDGREFEATKLGGDEESDIAVLKIEPDNLEEITIANSDKARVGDFVVAIGNPFGLGQTVTSGIISAKGRSGLMGQNQGLEDFIQTDAAINSGNSGGALVNLKGELVGINTAIIAPSGGNVGIGFAIPSEMMNNLMSQIIEYGEVKRGVLGISGSNFDAGMAKSFGVDVAQGAFVAEVVPDSSAAKGGLKIGDIITHVNGNKIKSFDELKSKVATKGAGKEVELTALRDGDEVTLTVTLGSADKPAITAESIHPSLKGAKLANGKTARGDEGVEITELDERSPAAMRGFKKGDVIIAVNRSRLTSVGALRDILPKTKDVLAFNVVRGNSSLYILIR</sequence>
<comment type="similarity">
    <text evidence="1">Belongs to the peptidase S1C family.</text>
</comment>
<evidence type="ECO:0000256" key="6">
    <source>
        <dbReference type="ARBA" id="ARBA00022825"/>
    </source>
</evidence>
<accession>A0A2S7UU28</accession>
<dbReference type="PROSITE" id="PS50106">
    <property type="entry name" value="PDZ"/>
    <property type="match status" value="2"/>
</dbReference>
<evidence type="ECO:0000256" key="5">
    <source>
        <dbReference type="ARBA" id="ARBA00022801"/>
    </source>
</evidence>
<feature type="active site" description="Charge relay system" evidence="7">
    <location>
        <position position="219"/>
    </location>
</feature>
<dbReference type="Pfam" id="PF00595">
    <property type="entry name" value="PDZ"/>
    <property type="match status" value="1"/>
</dbReference>
<dbReference type="GO" id="GO:0042597">
    <property type="term" value="C:periplasmic space"/>
    <property type="evidence" value="ECO:0007669"/>
    <property type="project" value="TreeGrafter"/>
</dbReference>
<evidence type="ECO:0000259" key="10">
    <source>
        <dbReference type="PROSITE" id="PS50106"/>
    </source>
</evidence>
<dbReference type="PANTHER" id="PTHR22939:SF129">
    <property type="entry name" value="SERINE PROTEASE HTRA2, MITOCHONDRIAL"/>
    <property type="match status" value="1"/>
</dbReference>
<dbReference type="RefSeq" id="WP_105051706.1">
    <property type="nucleotide sequence ID" value="NZ_BMYG01000003.1"/>
</dbReference>
<feature type="chain" id="PRO_5038763381" evidence="9">
    <location>
        <begin position="32"/>
        <end position="460"/>
    </location>
</feature>
<feature type="domain" description="PDZ" evidence="10">
    <location>
        <begin position="263"/>
        <end position="354"/>
    </location>
</feature>
<proteinExistence type="inferred from homology"/>
<dbReference type="CDD" id="cd10839">
    <property type="entry name" value="cpPDZ1_DegP-like"/>
    <property type="match status" value="1"/>
</dbReference>
<name>A0A2S7UU28_9GAMM</name>
<feature type="binding site" evidence="8">
    <location>
        <begin position="274"/>
        <end position="278"/>
    </location>
    <ligand>
        <name>substrate</name>
    </ligand>
</feature>
<keyword evidence="4" id="KW-0677">Repeat</keyword>
<feature type="active site" description="Charge relay system" evidence="7">
    <location>
        <position position="143"/>
    </location>
</feature>
<dbReference type="EMBL" id="MSCH01000003">
    <property type="protein sequence ID" value="PQJ53228.1"/>
    <property type="molecule type" value="Genomic_DNA"/>
</dbReference>
<dbReference type="InterPro" id="IPR001940">
    <property type="entry name" value="Peptidase_S1C"/>
</dbReference>
<evidence type="ECO:0000256" key="4">
    <source>
        <dbReference type="ARBA" id="ARBA00022737"/>
    </source>
</evidence>
<evidence type="ECO:0000256" key="7">
    <source>
        <dbReference type="PIRSR" id="PIRSR611782-1"/>
    </source>
</evidence>
<keyword evidence="2 11" id="KW-0645">Protease</keyword>
<dbReference type="GO" id="GO:0006515">
    <property type="term" value="P:protein quality control for misfolded or incompletely synthesized proteins"/>
    <property type="evidence" value="ECO:0007669"/>
    <property type="project" value="TreeGrafter"/>
</dbReference>
<feature type="binding site" evidence="8">
    <location>
        <begin position="235"/>
        <end position="239"/>
    </location>
    <ligand>
        <name>substrate</name>
    </ligand>
</feature>
<dbReference type="InterPro" id="IPR036034">
    <property type="entry name" value="PDZ_sf"/>
</dbReference>
<dbReference type="AlphaFoldDB" id="A0A2S7UU28"/>
<feature type="domain" description="PDZ" evidence="10">
    <location>
        <begin position="360"/>
        <end position="452"/>
    </location>
</feature>
<reference evidence="11 12" key="1">
    <citation type="submission" date="2016-12" db="EMBL/GenBank/DDBJ databases">
        <title>Diversity of luminous bacteria.</title>
        <authorList>
            <person name="Yoshizawa S."/>
            <person name="Kogure K."/>
        </authorList>
    </citation>
    <scope>NUCLEOTIDE SEQUENCE [LARGE SCALE GENOMIC DNA]</scope>
    <source>
        <strain evidence="11 12">SA4-48</strain>
    </source>
</reference>
<feature type="binding site" evidence="8">
    <location>
        <position position="113"/>
    </location>
    <ligand>
        <name>substrate</name>
    </ligand>
</feature>
<dbReference type="Pfam" id="PF13365">
    <property type="entry name" value="Trypsin_2"/>
    <property type="match status" value="1"/>
</dbReference>
<dbReference type="SUPFAM" id="SSF50494">
    <property type="entry name" value="Trypsin-like serine proteases"/>
    <property type="match status" value="1"/>
</dbReference>